<organism evidence="4 5">
    <name type="scientific">Psychroflexus halocasei</name>
    <dbReference type="NCBI Taxonomy" id="908615"/>
    <lineage>
        <taxon>Bacteria</taxon>
        <taxon>Pseudomonadati</taxon>
        <taxon>Bacteroidota</taxon>
        <taxon>Flavobacteriia</taxon>
        <taxon>Flavobacteriales</taxon>
        <taxon>Flavobacteriaceae</taxon>
        <taxon>Psychroflexus</taxon>
    </lineage>
</organism>
<dbReference type="PANTHER" id="PTHR32027">
    <property type="entry name" value="CYTOSINE DEAMINASE"/>
    <property type="match status" value="1"/>
</dbReference>
<evidence type="ECO:0000256" key="2">
    <source>
        <dbReference type="ARBA" id="ARBA00022801"/>
    </source>
</evidence>
<proteinExistence type="predicted"/>
<dbReference type="InterPro" id="IPR032466">
    <property type="entry name" value="Metal_Hydrolase"/>
</dbReference>
<keyword evidence="1" id="KW-0479">Metal-binding</keyword>
<evidence type="ECO:0000259" key="3">
    <source>
        <dbReference type="Pfam" id="PF07969"/>
    </source>
</evidence>
<keyword evidence="2" id="KW-0378">Hydrolase</keyword>
<dbReference type="STRING" id="908615.SAMN05421540_10381"/>
<dbReference type="Pfam" id="PF07969">
    <property type="entry name" value="Amidohydro_3"/>
    <property type="match status" value="1"/>
</dbReference>
<name>A0A1H3YAA6_9FLAO</name>
<accession>A0A1H3YAA6</accession>
<protein>
    <submittedName>
        <fullName evidence="4">Cytosine deaminase</fullName>
    </submittedName>
</protein>
<dbReference type="EMBL" id="FNQF01000003">
    <property type="protein sequence ID" value="SEA08493.1"/>
    <property type="molecule type" value="Genomic_DNA"/>
</dbReference>
<reference evidence="4 5" key="1">
    <citation type="submission" date="2016-10" db="EMBL/GenBank/DDBJ databases">
        <authorList>
            <person name="de Groot N.N."/>
        </authorList>
    </citation>
    <scope>NUCLEOTIDE SEQUENCE [LARGE SCALE GENOMIC DNA]</scope>
    <source>
        <strain evidence="4 5">DSM 23581</strain>
    </source>
</reference>
<feature type="domain" description="Amidohydrolase 3" evidence="3">
    <location>
        <begin position="170"/>
        <end position="387"/>
    </location>
</feature>
<keyword evidence="5" id="KW-1185">Reference proteome</keyword>
<dbReference type="Gene3D" id="3.20.20.140">
    <property type="entry name" value="Metal-dependent hydrolases"/>
    <property type="match status" value="1"/>
</dbReference>
<dbReference type="InterPro" id="IPR011059">
    <property type="entry name" value="Metal-dep_hydrolase_composite"/>
</dbReference>
<evidence type="ECO:0000256" key="1">
    <source>
        <dbReference type="ARBA" id="ARBA00022723"/>
    </source>
</evidence>
<dbReference type="AlphaFoldDB" id="A0A1H3YAA6"/>
<dbReference type="GO" id="GO:0016814">
    <property type="term" value="F:hydrolase activity, acting on carbon-nitrogen (but not peptide) bonds, in cyclic amidines"/>
    <property type="evidence" value="ECO:0007669"/>
    <property type="project" value="TreeGrafter"/>
</dbReference>
<dbReference type="FunFam" id="3.20.20.140:FF:000019">
    <property type="entry name" value="Cytosine deaminase"/>
    <property type="match status" value="1"/>
</dbReference>
<dbReference type="InterPro" id="IPR013108">
    <property type="entry name" value="Amidohydro_3"/>
</dbReference>
<dbReference type="SUPFAM" id="SSF51338">
    <property type="entry name" value="Composite domain of metallo-dependent hydrolases"/>
    <property type="match status" value="1"/>
</dbReference>
<dbReference type="RefSeq" id="WP_093240381.1">
    <property type="nucleotide sequence ID" value="NZ_FNQF01000003.1"/>
</dbReference>
<evidence type="ECO:0000313" key="4">
    <source>
        <dbReference type="EMBL" id="SEA08493.1"/>
    </source>
</evidence>
<dbReference type="SUPFAM" id="SSF51556">
    <property type="entry name" value="Metallo-dependent hydrolases"/>
    <property type="match status" value="1"/>
</dbReference>
<gene>
    <name evidence="4" type="ORF">SAMN05421540_10381</name>
</gene>
<dbReference type="Gene3D" id="2.30.40.10">
    <property type="entry name" value="Urease, subunit C, domain 1"/>
    <property type="match status" value="1"/>
</dbReference>
<dbReference type="GO" id="GO:0046872">
    <property type="term" value="F:metal ion binding"/>
    <property type="evidence" value="ECO:0007669"/>
    <property type="project" value="UniProtKB-KW"/>
</dbReference>
<sequence length="415" mass="46511">MNKKADLLITNAMINDYESPVNIWVNDHKIAKITNANKSISNDILIKKKYDAAEQFVCSGFYESHIHLDKACILERCTIEEGTLDEAVTETGKAKESFSEKDVYQRASRVIEMAIKKGTMGLRTFVETDPKTELRSFNAIKKVRDDYNFAIDIEICAFAQEGLTQDEKTLHLLKLALQNGANLIGGCPYKDENPDQHIEMIFDIAEEFNVNVDFHLDFDLNPDNSSIPKIVEETKKRKYQGRVSIGHVTKLSAMSLTQKSRMTDYLKEADITLTVLPATDLFLNGRDYGKLIPRGVVDANTLAQKGINTTISSNNILNAFTPYGDASLVRMANMYANIAQYSKDENIIEIYKMITHNAAKLLSHQIEIDEGAHANFVVLEAKNATDVIRTIAQPLAGFKNGKQTFANDKAFILNP</sequence>
<dbReference type="GO" id="GO:0019239">
    <property type="term" value="F:deaminase activity"/>
    <property type="evidence" value="ECO:0007669"/>
    <property type="project" value="UniProtKB-ARBA"/>
</dbReference>
<dbReference type="CDD" id="cd01293">
    <property type="entry name" value="Bact_CD"/>
    <property type="match status" value="1"/>
</dbReference>
<dbReference type="Proteomes" id="UP000198820">
    <property type="component" value="Unassembled WGS sequence"/>
</dbReference>
<dbReference type="InterPro" id="IPR052349">
    <property type="entry name" value="Metallo-hydrolase_Enzymes"/>
</dbReference>
<evidence type="ECO:0000313" key="5">
    <source>
        <dbReference type="Proteomes" id="UP000198820"/>
    </source>
</evidence>
<dbReference type="PANTHER" id="PTHR32027:SF9">
    <property type="entry name" value="BLL3847 PROTEIN"/>
    <property type="match status" value="1"/>
</dbReference>